<dbReference type="PANTHER" id="PTHR43280:SF10">
    <property type="entry name" value="REGULATORY PROTEIN POCR"/>
    <property type="match status" value="1"/>
</dbReference>
<evidence type="ECO:0000313" key="6">
    <source>
        <dbReference type="Proteomes" id="UP000657006"/>
    </source>
</evidence>
<gene>
    <name evidence="5" type="ORF">H8730_09445</name>
</gene>
<sequence length="405" mass="45975">MMTELTIAKDYIETLTSVSVDVSSSPAALLQQLCTVPVIGYIASEADMNQLRNQLRRLESGYIYEWTNFCQIHYMLFPLTGLQEFVVLGPFLPEALTEQSMQALLAKNRISSSYMSYLPLYCNTIPICSPHIIFQSASVLYRHLGLGRTPVLQLLSWEPTSEFHLEKNPKMHLLETRYEYENRMLTAIQNGDDTSAVEAFKPLSRDTSRLIRQKEPLRNAKNLSFVLNTLCRKAAEQGGVHPVHIDILSEEYAVRIENAPTQGRVKELQLEIILGYCQLVRRFGLRRYTPTIRTIIDYIHIHLSESLTLPEIAEQTGLSPNYVSSLFKQQTGKSIVNYIHEVRAQTAAGLLRRTAIPIQDIAGYVGFDNVNYFSKVFKSLYHCTPTAYREGAPSERAEKNAMPSD</sequence>
<feature type="domain" description="HTH araC/xylS-type" evidence="4">
    <location>
        <begin position="293"/>
        <end position="391"/>
    </location>
</feature>
<dbReference type="Pfam" id="PF12833">
    <property type="entry name" value="HTH_18"/>
    <property type="match status" value="1"/>
</dbReference>
<evidence type="ECO:0000256" key="2">
    <source>
        <dbReference type="ARBA" id="ARBA00023125"/>
    </source>
</evidence>
<proteinExistence type="predicted"/>
<keyword evidence="6" id="KW-1185">Reference proteome</keyword>
<dbReference type="SMART" id="SM00342">
    <property type="entry name" value="HTH_ARAC"/>
    <property type="match status" value="1"/>
</dbReference>
<dbReference type="PRINTS" id="PR00032">
    <property type="entry name" value="HTHARAC"/>
</dbReference>
<accession>A0A926I1Z0</accession>
<dbReference type="Gene3D" id="1.10.10.60">
    <property type="entry name" value="Homeodomain-like"/>
    <property type="match status" value="2"/>
</dbReference>
<evidence type="ECO:0000313" key="5">
    <source>
        <dbReference type="EMBL" id="MBC8543770.1"/>
    </source>
</evidence>
<protein>
    <submittedName>
        <fullName evidence="5">Helix-turn-helix transcriptional regulator</fullName>
    </submittedName>
</protein>
<dbReference type="RefSeq" id="WP_177715610.1">
    <property type="nucleotide sequence ID" value="NZ_JACRSQ010000012.1"/>
</dbReference>
<dbReference type="Proteomes" id="UP000657006">
    <property type="component" value="Unassembled WGS sequence"/>
</dbReference>
<keyword evidence="3" id="KW-0804">Transcription</keyword>
<dbReference type="PROSITE" id="PS01124">
    <property type="entry name" value="HTH_ARAC_FAMILY_2"/>
    <property type="match status" value="1"/>
</dbReference>
<keyword evidence="2" id="KW-0238">DNA-binding</keyword>
<organism evidence="5 6">
    <name type="scientific">Bianquea renquensis</name>
    <dbReference type="NCBI Taxonomy" id="2763661"/>
    <lineage>
        <taxon>Bacteria</taxon>
        <taxon>Bacillati</taxon>
        <taxon>Bacillota</taxon>
        <taxon>Clostridia</taxon>
        <taxon>Eubacteriales</taxon>
        <taxon>Bianqueaceae</taxon>
        <taxon>Bianquea</taxon>
    </lineage>
</organism>
<reference evidence="5" key="1">
    <citation type="submission" date="2020-08" db="EMBL/GenBank/DDBJ databases">
        <title>Genome public.</title>
        <authorList>
            <person name="Liu C."/>
            <person name="Sun Q."/>
        </authorList>
    </citation>
    <scope>NUCLEOTIDE SEQUENCE</scope>
    <source>
        <strain evidence="5">NSJ-32</strain>
    </source>
</reference>
<keyword evidence="1" id="KW-0805">Transcription regulation</keyword>
<dbReference type="InterPro" id="IPR020449">
    <property type="entry name" value="Tscrpt_reg_AraC-type_HTH"/>
</dbReference>
<dbReference type="PANTHER" id="PTHR43280">
    <property type="entry name" value="ARAC-FAMILY TRANSCRIPTIONAL REGULATOR"/>
    <property type="match status" value="1"/>
</dbReference>
<dbReference type="InterPro" id="IPR009057">
    <property type="entry name" value="Homeodomain-like_sf"/>
</dbReference>
<dbReference type="AlphaFoldDB" id="A0A926I1Z0"/>
<evidence type="ECO:0000256" key="1">
    <source>
        <dbReference type="ARBA" id="ARBA00023015"/>
    </source>
</evidence>
<dbReference type="GO" id="GO:0003700">
    <property type="term" value="F:DNA-binding transcription factor activity"/>
    <property type="evidence" value="ECO:0007669"/>
    <property type="project" value="InterPro"/>
</dbReference>
<evidence type="ECO:0000259" key="4">
    <source>
        <dbReference type="PROSITE" id="PS01124"/>
    </source>
</evidence>
<dbReference type="EMBL" id="JACRSQ010000012">
    <property type="protein sequence ID" value="MBC8543770.1"/>
    <property type="molecule type" value="Genomic_DNA"/>
</dbReference>
<dbReference type="GO" id="GO:0043565">
    <property type="term" value="F:sequence-specific DNA binding"/>
    <property type="evidence" value="ECO:0007669"/>
    <property type="project" value="InterPro"/>
</dbReference>
<name>A0A926I1Z0_9FIRM</name>
<dbReference type="InterPro" id="IPR018060">
    <property type="entry name" value="HTH_AraC"/>
</dbReference>
<comment type="caution">
    <text evidence="5">The sequence shown here is derived from an EMBL/GenBank/DDBJ whole genome shotgun (WGS) entry which is preliminary data.</text>
</comment>
<evidence type="ECO:0000256" key="3">
    <source>
        <dbReference type="ARBA" id="ARBA00023163"/>
    </source>
</evidence>
<dbReference type="SUPFAM" id="SSF46689">
    <property type="entry name" value="Homeodomain-like"/>
    <property type="match status" value="2"/>
</dbReference>